<sequence length="91" mass="10486">MEAKLLKQMSFKDRRNQQLKSYLNCRREQCHSTSDAKPCKVGSRHCTQVCFPGLQVGTVRICHCVVQWCYSMQGNVKEVVGMERTMEVGRC</sequence>
<dbReference type="Proteomes" id="UP000239757">
    <property type="component" value="Unassembled WGS sequence"/>
</dbReference>
<dbReference type="EMBL" id="KZ669179">
    <property type="protein sequence ID" value="PPR85976.1"/>
    <property type="molecule type" value="Genomic_DNA"/>
</dbReference>
<evidence type="ECO:0000313" key="1">
    <source>
        <dbReference type="EMBL" id="PPR85976.1"/>
    </source>
</evidence>
<evidence type="ECO:0000313" key="2">
    <source>
        <dbReference type="Proteomes" id="UP000239757"/>
    </source>
</evidence>
<dbReference type="AlphaFoldDB" id="A0A2P5W4D5"/>
<name>A0A2P5W4D5_GOSBA</name>
<protein>
    <submittedName>
        <fullName evidence="1">Uncharacterized protein</fullName>
    </submittedName>
</protein>
<reference evidence="1 2" key="1">
    <citation type="submission" date="2015-01" db="EMBL/GenBank/DDBJ databases">
        <title>Genome of allotetraploid Gossypium barbadense reveals genomic plasticity and fiber elongation in cotton evolution.</title>
        <authorList>
            <person name="Chen X."/>
            <person name="Liu X."/>
            <person name="Zhao B."/>
            <person name="Zheng H."/>
            <person name="Hu Y."/>
            <person name="Lu G."/>
            <person name="Yang C."/>
            <person name="Chen J."/>
            <person name="Shan C."/>
            <person name="Zhang L."/>
            <person name="Zhou Y."/>
            <person name="Wang L."/>
            <person name="Guo W."/>
            <person name="Bai Y."/>
            <person name="Ruan J."/>
            <person name="Shangguan X."/>
            <person name="Mao Y."/>
            <person name="Jiang J."/>
            <person name="Zhu Y."/>
            <person name="Lei J."/>
            <person name="Kang H."/>
            <person name="Chen S."/>
            <person name="He X."/>
            <person name="Wang R."/>
            <person name="Wang Y."/>
            <person name="Chen J."/>
            <person name="Wang L."/>
            <person name="Yu S."/>
            <person name="Wang B."/>
            <person name="Wei J."/>
            <person name="Song S."/>
            <person name="Lu X."/>
            <person name="Gao Z."/>
            <person name="Gu W."/>
            <person name="Deng X."/>
            <person name="Ma D."/>
            <person name="Wang S."/>
            <person name="Liang W."/>
            <person name="Fang L."/>
            <person name="Cai C."/>
            <person name="Zhu X."/>
            <person name="Zhou B."/>
            <person name="Zhang Y."/>
            <person name="Chen Z."/>
            <person name="Xu S."/>
            <person name="Zhu R."/>
            <person name="Wang S."/>
            <person name="Zhang T."/>
            <person name="Zhao G."/>
        </authorList>
    </citation>
    <scope>NUCLEOTIDE SEQUENCE [LARGE SCALE GENOMIC DNA]</scope>
    <source>
        <strain evidence="2">cv. Xinhai21</strain>
        <tissue evidence="1">Leaf</tissue>
    </source>
</reference>
<accession>A0A2P5W4D5</accession>
<proteinExistence type="predicted"/>
<organism evidence="1 2">
    <name type="scientific">Gossypium barbadense</name>
    <name type="common">Sea Island cotton</name>
    <name type="synonym">Hibiscus barbadensis</name>
    <dbReference type="NCBI Taxonomy" id="3634"/>
    <lineage>
        <taxon>Eukaryota</taxon>
        <taxon>Viridiplantae</taxon>
        <taxon>Streptophyta</taxon>
        <taxon>Embryophyta</taxon>
        <taxon>Tracheophyta</taxon>
        <taxon>Spermatophyta</taxon>
        <taxon>Magnoliopsida</taxon>
        <taxon>eudicotyledons</taxon>
        <taxon>Gunneridae</taxon>
        <taxon>Pentapetalae</taxon>
        <taxon>rosids</taxon>
        <taxon>malvids</taxon>
        <taxon>Malvales</taxon>
        <taxon>Malvaceae</taxon>
        <taxon>Malvoideae</taxon>
        <taxon>Gossypium</taxon>
    </lineage>
</organism>
<gene>
    <name evidence="1" type="ORF">GOBAR_AA34715</name>
</gene>